<proteinExistence type="predicted"/>
<dbReference type="SUPFAM" id="SSF48726">
    <property type="entry name" value="Immunoglobulin"/>
    <property type="match status" value="1"/>
</dbReference>
<dbReference type="Gene3D" id="3.10.100.10">
    <property type="entry name" value="Mannose-Binding Protein A, subunit A"/>
    <property type="match status" value="2"/>
</dbReference>
<keyword evidence="1" id="KW-0675">Receptor</keyword>
<accession>A0A6S7H8B3</accession>
<dbReference type="InterPro" id="IPR050111">
    <property type="entry name" value="C-type_lectin/snaclec_domain"/>
</dbReference>
<dbReference type="InterPro" id="IPR036179">
    <property type="entry name" value="Ig-like_dom_sf"/>
</dbReference>
<dbReference type="CDD" id="cd00037">
    <property type="entry name" value="CLECT"/>
    <property type="match status" value="2"/>
</dbReference>
<dbReference type="PANTHER" id="PTHR22803">
    <property type="entry name" value="MANNOSE, PHOSPHOLIPASE, LECTIN RECEPTOR RELATED"/>
    <property type="match status" value="1"/>
</dbReference>
<dbReference type="SUPFAM" id="SSF56436">
    <property type="entry name" value="C-type lectin-like"/>
    <property type="match status" value="2"/>
</dbReference>
<dbReference type="OrthoDB" id="6337382at2759"/>
<evidence type="ECO:0000313" key="1">
    <source>
        <dbReference type="EMBL" id="CAB3999160.1"/>
    </source>
</evidence>
<dbReference type="InterPro" id="IPR016186">
    <property type="entry name" value="C-type_lectin-like/link_sf"/>
</dbReference>
<dbReference type="InterPro" id="IPR001304">
    <property type="entry name" value="C-type_lectin-like"/>
</dbReference>
<comment type="caution">
    <text evidence="1">The sequence shown here is derived from an EMBL/GenBank/DDBJ whole genome shotgun (WGS) entry which is preliminary data.</text>
</comment>
<dbReference type="EMBL" id="CACRXK020003528">
    <property type="protein sequence ID" value="CAB3999160.1"/>
    <property type="molecule type" value="Genomic_DNA"/>
</dbReference>
<dbReference type="PROSITE" id="PS00615">
    <property type="entry name" value="C_TYPE_LECTIN_1"/>
    <property type="match status" value="2"/>
</dbReference>
<dbReference type="Proteomes" id="UP001152795">
    <property type="component" value="Unassembled WGS sequence"/>
</dbReference>
<reference evidence="1" key="1">
    <citation type="submission" date="2020-04" db="EMBL/GenBank/DDBJ databases">
        <authorList>
            <person name="Alioto T."/>
            <person name="Alioto T."/>
            <person name="Gomez Garrido J."/>
        </authorList>
    </citation>
    <scope>NUCLEOTIDE SEQUENCE</scope>
    <source>
        <strain evidence="1">A484AB</strain>
    </source>
</reference>
<dbReference type="SMART" id="SM00034">
    <property type="entry name" value="CLECT"/>
    <property type="match status" value="2"/>
</dbReference>
<protein>
    <submittedName>
        <fullName evidence="1">Macrophage mannose receptor 1-like</fullName>
    </submittedName>
</protein>
<dbReference type="PROSITE" id="PS50041">
    <property type="entry name" value="C_TYPE_LECTIN_2"/>
    <property type="match status" value="2"/>
</dbReference>
<gene>
    <name evidence="1" type="ORF">PACLA_8A085988</name>
</gene>
<keyword evidence="2" id="KW-1185">Reference proteome</keyword>
<dbReference type="InterPro" id="IPR018378">
    <property type="entry name" value="C-type_lectin_CS"/>
</dbReference>
<dbReference type="Pfam" id="PF00059">
    <property type="entry name" value="Lectin_C"/>
    <property type="match status" value="2"/>
</dbReference>
<dbReference type="Gene3D" id="2.60.40.10">
    <property type="entry name" value="Immunoglobulins"/>
    <property type="match status" value="1"/>
</dbReference>
<name>A0A6S7H8B3_PARCT</name>
<dbReference type="InterPro" id="IPR013783">
    <property type="entry name" value="Ig-like_fold"/>
</dbReference>
<dbReference type="InterPro" id="IPR016187">
    <property type="entry name" value="CTDL_fold"/>
</dbReference>
<organism evidence="1 2">
    <name type="scientific">Paramuricea clavata</name>
    <name type="common">Red gorgonian</name>
    <name type="synonym">Violescent sea-whip</name>
    <dbReference type="NCBI Taxonomy" id="317549"/>
    <lineage>
        <taxon>Eukaryota</taxon>
        <taxon>Metazoa</taxon>
        <taxon>Cnidaria</taxon>
        <taxon>Anthozoa</taxon>
        <taxon>Octocorallia</taxon>
        <taxon>Malacalcyonacea</taxon>
        <taxon>Plexauridae</taxon>
        <taxon>Paramuricea</taxon>
    </lineage>
</organism>
<sequence>MKTRLVNVSLWFWFAVIRFGDSVGTGSRQFVHVHNPVTLTVGECITFTAQPSYRAVGNWTWRKDTIPLSTSSRVVISKNSLRISDVIVTDSAYYSAEVSTTERRELFQFWIIVKECDDYEKKSPYFQGKCESWCEKKCEPGWKHFKDGCYKYFDETKTWEDALDSCQSMEAKLAVIEDSEENEFVSSLLESGEGGWIGLNDRRTESEYIWNNDLHDENHYFSWAENEPSNTNGKCNIENCVEMKYPNLKWNDMVCNGYNSYVCGLDKDSINVTSSWSCYGQKCYKYFRTAIIWKDAKERCEEMGGELVRITSSGVSEFVGKLISTNIWIALNDVAEPGTYVWRDAEVGKFSNKASYFNWDSGEPNDKLYEERRLGHLCSGEDCVRISRWNNKVDWYDSACTQRLPYVCEKARDSLLTLAAILGISIGCTAMVIIIVAFCQFRLKNRKNKVQVKRLVFNLRN</sequence>
<dbReference type="AlphaFoldDB" id="A0A6S7H8B3"/>
<evidence type="ECO:0000313" key="2">
    <source>
        <dbReference type="Proteomes" id="UP001152795"/>
    </source>
</evidence>